<name>A0A2Z4U974_9FIRM</name>
<dbReference type="Pfam" id="PF01757">
    <property type="entry name" value="Acyl_transf_3"/>
    <property type="match status" value="1"/>
</dbReference>
<keyword evidence="1" id="KW-1133">Transmembrane helix</keyword>
<accession>A0A2Z4U974</accession>
<proteinExistence type="predicted"/>
<dbReference type="KEGG" id="blau:DQQ01_04875"/>
<feature type="transmembrane region" description="Helical" evidence="1">
    <location>
        <begin position="86"/>
        <end position="105"/>
    </location>
</feature>
<dbReference type="Proteomes" id="UP000250003">
    <property type="component" value="Chromosome"/>
</dbReference>
<feature type="transmembrane region" description="Helical" evidence="1">
    <location>
        <begin position="259"/>
        <end position="278"/>
    </location>
</feature>
<feature type="transmembrane region" description="Helical" evidence="1">
    <location>
        <begin position="17"/>
        <end position="36"/>
    </location>
</feature>
<feature type="transmembrane region" description="Helical" evidence="1">
    <location>
        <begin position="157"/>
        <end position="172"/>
    </location>
</feature>
<sequence length="370" mass="43307">MEGNSFVRKEKNMGIELLRIISMFMVIFLHILNFGINYQGLESFSANWYISWFLEGFCYCAVNIYAMISGYVMLNSRCRASRIIELWLQVFCYSVISILVLNKLQPELVSRMDIWKSCFPVLSQRFWYFTAYFAIFWFIPFFNWIVDKLSYIQMRKLIYRLILIFGIMPWIAELWGTWAFGLTGGYTALWLSIMYLVGAGIRKYGYSVISFKRKEHSKQYFLRMAVCCGILIYLTKLVLTILNRTVFEYEVRTDIFYSYLSPLVIMEAVFLLCFFCKIKIKQGSFWLKSSGLTFGIYLIHLSPLFGEYVWKRFSSVGNKTPLIFTGVVILGTLLIYAGCAGIEYCRVKIFSICKISPIIESILKNMKKRG</sequence>
<feature type="transmembrane region" description="Helical" evidence="1">
    <location>
        <begin position="125"/>
        <end position="145"/>
    </location>
</feature>
<feature type="transmembrane region" description="Helical" evidence="1">
    <location>
        <begin position="48"/>
        <end position="74"/>
    </location>
</feature>
<evidence type="ECO:0000259" key="2">
    <source>
        <dbReference type="Pfam" id="PF01757"/>
    </source>
</evidence>
<evidence type="ECO:0000256" key="1">
    <source>
        <dbReference type="SAM" id="Phobius"/>
    </source>
</evidence>
<feature type="transmembrane region" description="Helical" evidence="1">
    <location>
        <begin position="290"/>
        <end position="310"/>
    </location>
</feature>
<dbReference type="InterPro" id="IPR002656">
    <property type="entry name" value="Acyl_transf_3_dom"/>
</dbReference>
<feature type="transmembrane region" description="Helical" evidence="1">
    <location>
        <begin position="322"/>
        <end position="342"/>
    </location>
</feature>
<reference evidence="4" key="1">
    <citation type="submission" date="2018-06" db="EMBL/GenBank/DDBJ databases">
        <title>Description of Blautia argi sp. nov., a new anaerobic isolated from dog feces.</title>
        <authorList>
            <person name="Chang Y.-H."/>
            <person name="Paek J."/>
            <person name="Shin Y."/>
        </authorList>
    </citation>
    <scope>NUCLEOTIDE SEQUENCE [LARGE SCALE GENOMIC DNA]</scope>
    <source>
        <strain evidence="4">KCTC 15426</strain>
    </source>
</reference>
<keyword evidence="1" id="KW-0812">Transmembrane</keyword>
<keyword evidence="1" id="KW-0472">Membrane</keyword>
<protein>
    <recommendedName>
        <fullName evidence="2">Acyltransferase 3 domain-containing protein</fullName>
    </recommendedName>
</protein>
<feature type="transmembrane region" description="Helical" evidence="1">
    <location>
        <begin position="220"/>
        <end position="239"/>
    </location>
</feature>
<evidence type="ECO:0000313" key="4">
    <source>
        <dbReference type="Proteomes" id="UP000250003"/>
    </source>
</evidence>
<organism evidence="3 4">
    <name type="scientific">Blautia argi</name>
    <dbReference type="NCBI Taxonomy" id="1912897"/>
    <lineage>
        <taxon>Bacteria</taxon>
        <taxon>Bacillati</taxon>
        <taxon>Bacillota</taxon>
        <taxon>Clostridia</taxon>
        <taxon>Lachnospirales</taxon>
        <taxon>Lachnospiraceae</taxon>
        <taxon>Blautia</taxon>
    </lineage>
</organism>
<dbReference type="GO" id="GO:0016747">
    <property type="term" value="F:acyltransferase activity, transferring groups other than amino-acyl groups"/>
    <property type="evidence" value="ECO:0007669"/>
    <property type="project" value="InterPro"/>
</dbReference>
<feature type="transmembrane region" description="Helical" evidence="1">
    <location>
        <begin position="178"/>
        <end position="199"/>
    </location>
</feature>
<dbReference type="OrthoDB" id="9816377at2"/>
<gene>
    <name evidence="3" type="ORF">DQQ01_04875</name>
</gene>
<keyword evidence="4" id="KW-1185">Reference proteome</keyword>
<evidence type="ECO:0000313" key="3">
    <source>
        <dbReference type="EMBL" id="AWY97592.1"/>
    </source>
</evidence>
<dbReference type="AlphaFoldDB" id="A0A2Z4U974"/>
<dbReference type="EMBL" id="CP030280">
    <property type="protein sequence ID" value="AWY97592.1"/>
    <property type="molecule type" value="Genomic_DNA"/>
</dbReference>
<feature type="domain" description="Acyltransferase 3" evidence="2">
    <location>
        <begin position="14"/>
        <end position="337"/>
    </location>
</feature>